<reference evidence="2" key="2">
    <citation type="submission" date="2023-05" db="EMBL/GenBank/DDBJ databases">
        <authorList>
            <person name="Schelkunov M.I."/>
        </authorList>
    </citation>
    <scope>NUCLEOTIDE SEQUENCE</scope>
    <source>
        <strain evidence="2">Hsosn_3</strain>
        <tissue evidence="2">Leaf</tissue>
    </source>
</reference>
<feature type="region of interest" description="Disordered" evidence="1">
    <location>
        <begin position="173"/>
        <end position="202"/>
    </location>
</feature>
<dbReference type="EMBL" id="JAUIZM010000004">
    <property type="protein sequence ID" value="KAK1387185.1"/>
    <property type="molecule type" value="Genomic_DNA"/>
</dbReference>
<evidence type="ECO:0000313" key="2">
    <source>
        <dbReference type="EMBL" id="KAK1387185.1"/>
    </source>
</evidence>
<dbReference type="PANTHER" id="PTHR10775:SF180">
    <property type="entry name" value="TRANSPOSON, EN_SPM-LIKE, TRANSPOSASE-ASSOCIATED DOMAIN PROTEIN-RELATED"/>
    <property type="match status" value="1"/>
</dbReference>
<sequence length="202" mass="22801">MKSKYQSEDRMDTYVFGHTEGSNSSNKNDVPNVFNEELRDHPDMHEKLKDVAALPLWPGCTKFSKLSVVLTLYNLKVGHQVSDVFFTEMLLAVSELLPDGNVLPRRTYEAKQMLKSIGLVHNRIHACPNDCILYQKEIKDGMLRHPADSPQWKTFDDTHKDFGKEPRNLRLALSTDGMNPHGQQSSSHSTWPVTAPNPGSGI</sequence>
<gene>
    <name evidence="2" type="ORF">POM88_015363</name>
</gene>
<dbReference type="PANTHER" id="PTHR10775">
    <property type="entry name" value="OS08G0208400 PROTEIN"/>
    <property type="match status" value="1"/>
</dbReference>
<name>A0AAD8IK21_9APIA</name>
<proteinExistence type="predicted"/>
<evidence type="ECO:0000256" key="1">
    <source>
        <dbReference type="SAM" id="MobiDB-lite"/>
    </source>
</evidence>
<dbReference type="Pfam" id="PF02992">
    <property type="entry name" value="Transposase_21"/>
    <property type="match status" value="1"/>
</dbReference>
<feature type="compositionally biased region" description="Polar residues" evidence="1">
    <location>
        <begin position="181"/>
        <end position="192"/>
    </location>
</feature>
<dbReference type="Proteomes" id="UP001237642">
    <property type="component" value="Unassembled WGS sequence"/>
</dbReference>
<reference evidence="2" key="1">
    <citation type="submission" date="2023-02" db="EMBL/GenBank/DDBJ databases">
        <title>Genome of toxic invasive species Heracleum sosnowskyi carries increased number of genes despite the absence of recent whole-genome duplications.</title>
        <authorList>
            <person name="Schelkunov M."/>
            <person name="Shtratnikova V."/>
            <person name="Makarenko M."/>
            <person name="Klepikova A."/>
            <person name="Omelchenko D."/>
            <person name="Novikova G."/>
            <person name="Obukhova E."/>
            <person name="Bogdanov V."/>
            <person name="Penin A."/>
            <person name="Logacheva M."/>
        </authorList>
    </citation>
    <scope>NUCLEOTIDE SEQUENCE</scope>
    <source>
        <strain evidence="2">Hsosn_3</strain>
        <tissue evidence="2">Leaf</tissue>
    </source>
</reference>
<protein>
    <submittedName>
        <fullName evidence="2">Uncharacterized protein</fullName>
    </submittedName>
</protein>
<dbReference type="InterPro" id="IPR004242">
    <property type="entry name" value="Transposase_21"/>
</dbReference>
<comment type="caution">
    <text evidence="2">The sequence shown here is derived from an EMBL/GenBank/DDBJ whole genome shotgun (WGS) entry which is preliminary data.</text>
</comment>
<evidence type="ECO:0000313" key="3">
    <source>
        <dbReference type="Proteomes" id="UP001237642"/>
    </source>
</evidence>
<organism evidence="2 3">
    <name type="scientific">Heracleum sosnowskyi</name>
    <dbReference type="NCBI Taxonomy" id="360622"/>
    <lineage>
        <taxon>Eukaryota</taxon>
        <taxon>Viridiplantae</taxon>
        <taxon>Streptophyta</taxon>
        <taxon>Embryophyta</taxon>
        <taxon>Tracheophyta</taxon>
        <taxon>Spermatophyta</taxon>
        <taxon>Magnoliopsida</taxon>
        <taxon>eudicotyledons</taxon>
        <taxon>Gunneridae</taxon>
        <taxon>Pentapetalae</taxon>
        <taxon>asterids</taxon>
        <taxon>campanulids</taxon>
        <taxon>Apiales</taxon>
        <taxon>Apiaceae</taxon>
        <taxon>Apioideae</taxon>
        <taxon>apioid superclade</taxon>
        <taxon>Tordylieae</taxon>
        <taxon>Tordyliinae</taxon>
        <taxon>Heracleum</taxon>
    </lineage>
</organism>
<dbReference type="AlphaFoldDB" id="A0AAD8IK21"/>
<accession>A0AAD8IK21</accession>
<keyword evidence="3" id="KW-1185">Reference proteome</keyword>